<dbReference type="EMBL" id="VSSQ01035685">
    <property type="protein sequence ID" value="MPM87975.1"/>
    <property type="molecule type" value="Genomic_DNA"/>
</dbReference>
<dbReference type="InterPro" id="IPR005170">
    <property type="entry name" value="Transptr-assoc_dom"/>
</dbReference>
<feature type="domain" description="Transporter-associated" evidence="1">
    <location>
        <begin position="2"/>
        <end position="51"/>
    </location>
</feature>
<dbReference type="InterPro" id="IPR016169">
    <property type="entry name" value="FAD-bd_PCMH_sub2"/>
</dbReference>
<protein>
    <recommendedName>
        <fullName evidence="1">Transporter-associated domain-containing protein</fullName>
    </recommendedName>
</protein>
<organism evidence="2">
    <name type="scientific">bioreactor metagenome</name>
    <dbReference type="NCBI Taxonomy" id="1076179"/>
    <lineage>
        <taxon>unclassified sequences</taxon>
        <taxon>metagenomes</taxon>
        <taxon>ecological metagenomes</taxon>
    </lineage>
</organism>
<dbReference type="Gene3D" id="3.30.465.10">
    <property type="match status" value="1"/>
</dbReference>
<dbReference type="InterPro" id="IPR036318">
    <property type="entry name" value="FAD-bd_PCMH-like_sf"/>
</dbReference>
<dbReference type="Pfam" id="PF03471">
    <property type="entry name" value="CorC_HlyC"/>
    <property type="match status" value="1"/>
</dbReference>
<gene>
    <name evidence="2" type="ORF">SDC9_135076</name>
</gene>
<evidence type="ECO:0000259" key="1">
    <source>
        <dbReference type="Pfam" id="PF03471"/>
    </source>
</evidence>
<name>A0A645DFH9_9ZZZZ</name>
<dbReference type="SUPFAM" id="SSF56176">
    <property type="entry name" value="FAD-binding/transporter-associated domain-like"/>
    <property type="match status" value="1"/>
</dbReference>
<proteinExistence type="predicted"/>
<evidence type="ECO:0000313" key="2">
    <source>
        <dbReference type="EMBL" id="MPM87975.1"/>
    </source>
</evidence>
<comment type="caution">
    <text evidence="2">The sequence shown here is derived from an EMBL/GenBank/DDBJ whole genome shotgun (WGS) entry which is preliminary data.</text>
</comment>
<sequence length="64" mass="7093">MEEFDTLNGLVFSVLNEIPEDGTVFEVDVAGLHVIVLEMKNHGIERAEISIPPKEDCEPEPTKA</sequence>
<dbReference type="AlphaFoldDB" id="A0A645DFH9"/>
<accession>A0A645DFH9</accession>
<reference evidence="2" key="1">
    <citation type="submission" date="2019-08" db="EMBL/GenBank/DDBJ databases">
        <authorList>
            <person name="Kucharzyk K."/>
            <person name="Murdoch R.W."/>
            <person name="Higgins S."/>
            <person name="Loffler F."/>
        </authorList>
    </citation>
    <scope>NUCLEOTIDE SEQUENCE</scope>
</reference>
<dbReference type="GO" id="GO:0050660">
    <property type="term" value="F:flavin adenine dinucleotide binding"/>
    <property type="evidence" value="ECO:0007669"/>
    <property type="project" value="InterPro"/>
</dbReference>